<dbReference type="EMBL" id="MGAS01000010">
    <property type="protein sequence ID" value="OGK52270.1"/>
    <property type="molecule type" value="Genomic_DNA"/>
</dbReference>
<sequence>MSNPSAATYFQLRTFGHKYIAQVYAADHSEMGYLLRNRGGPIVQYDTPGEVEEEARKQGLIPLPKLQEA</sequence>
<name>A0A1F7J9I9_9BACT</name>
<proteinExistence type="predicted"/>
<reference evidence="1 2" key="1">
    <citation type="journal article" date="2016" name="Nat. Commun.">
        <title>Thousands of microbial genomes shed light on interconnected biogeochemical processes in an aquifer system.</title>
        <authorList>
            <person name="Anantharaman K."/>
            <person name="Brown C.T."/>
            <person name="Hug L.A."/>
            <person name="Sharon I."/>
            <person name="Castelle C.J."/>
            <person name="Probst A.J."/>
            <person name="Thomas B.C."/>
            <person name="Singh A."/>
            <person name="Wilkins M.J."/>
            <person name="Karaoz U."/>
            <person name="Brodie E.L."/>
            <person name="Williams K.H."/>
            <person name="Hubbard S.S."/>
            <person name="Banfield J.F."/>
        </authorList>
    </citation>
    <scope>NUCLEOTIDE SEQUENCE [LARGE SCALE GENOMIC DNA]</scope>
</reference>
<dbReference type="STRING" id="1802068.A3B02_00610"/>
<gene>
    <name evidence="1" type="ORF">A3B02_00610</name>
</gene>
<dbReference type="Proteomes" id="UP000178914">
    <property type="component" value="Unassembled WGS sequence"/>
</dbReference>
<accession>A0A1F7J9I9</accession>
<evidence type="ECO:0000313" key="2">
    <source>
        <dbReference type="Proteomes" id="UP000178914"/>
    </source>
</evidence>
<dbReference type="AlphaFoldDB" id="A0A1F7J9I9"/>
<protein>
    <submittedName>
        <fullName evidence="1">Uncharacterized protein</fullName>
    </submittedName>
</protein>
<comment type="caution">
    <text evidence="1">The sequence shown here is derived from an EMBL/GenBank/DDBJ whole genome shotgun (WGS) entry which is preliminary data.</text>
</comment>
<organism evidence="1 2">
    <name type="scientific">Candidatus Roizmanbacteria bacterium RIFCSPLOWO2_01_FULL_42_14</name>
    <dbReference type="NCBI Taxonomy" id="1802068"/>
    <lineage>
        <taxon>Bacteria</taxon>
        <taxon>Candidatus Roizmaniibacteriota</taxon>
    </lineage>
</organism>
<evidence type="ECO:0000313" key="1">
    <source>
        <dbReference type="EMBL" id="OGK52270.1"/>
    </source>
</evidence>